<dbReference type="RefSeq" id="XP_040790344.1">
    <property type="nucleotide sequence ID" value="XM_040932891.1"/>
</dbReference>
<reference evidence="1" key="1">
    <citation type="submission" date="2020-01" db="EMBL/GenBank/DDBJ databases">
        <authorList>
            <consortium name="DOE Joint Genome Institute"/>
            <person name="Haridas S."/>
            <person name="Albert R."/>
            <person name="Binder M."/>
            <person name="Bloem J."/>
            <person name="Labutti K."/>
            <person name="Salamov A."/>
            <person name="Andreopoulos B."/>
            <person name="Baker S.E."/>
            <person name="Barry K."/>
            <person name="Bills G."/>
            <person name="Bluhm B.H."/>
            <person name="Cannon C."/>
            <person name="Castanera R."/>
            <person name="Culley D.E."/>
            <person name="Daum C."/>
            <person name="Ezra D."/>
            <person name="Gonzalez J.B."/>
            <person name="Henrissat B."/>
            <person name="Kuo A."/>
            <person name="Liang C."/>
            <person name="Lipzen A."/>
            <person name="Lutzoni F."/>
            <person name="Magnuson J."/>
            <person name="Mondo S."/>
            <person name="Nolan M."/>
            <person name="Ohm R."/>
            <person name="Pangilinan J."/>
            <person name="Park H.-J."/>
            <person name="Ramirez L."/>
            <person name="Alfaro M."/>
            <person name="Sun H."/>
            <person name="Tritt A."/>
            <person name="Yoshinaga Y."/>
            <person name="Zwiers L.-H."/>
            <person name="Turgeon B.G."/>
            <person name="Goodwin S.B."/>
            <person name="Spatafora J.W."/>
            <person name="Crous P.W."/>
            <person name="Grigoriev I.V."/>
        </authorList>
    </citation>
    <scope>NUCLEOTIDE SEQUENCE</scope>
    <source>
        <strain evidence="1">CBS 394.84</strain>
    </source>
</reference>
<sequence>MADRINQWNDLIKNHSWIPMLEEAIQNLPNLHTVMIHDERDPKAGPFYGRKDIGPFQHPHCILSKILAENAIAIQNYCLDFELGSAAEWYRAQKSLQALSLANPVTLRKLSVCMDVFTEHWTNPGHYSDSFSPVFPAVEELHLYHRNLSTTPVVVLNKFKRIIEADGIPGLKVLRLENVRMPHLDATQVCFLRSCETIILNEIAFSTVVDLRGCLQLLSDSASVKHIWLDHLYAFTPWVPFFKNRESVEEGQFHSNSRHPFDFSGVEDEIKRRTMRAGKILRWGKPPSRVSSTWEGGVSKDFIQDHSCLLFGSSRPVEM</sequence>
<evidence type="ECO:0000313" key="2">
    <source>
        <dbReference type="Proteomes" id="UP000800039"/>
    </source>
</evidence>
<keyword evidence="2" id="KW-1185">Reference proteome</keyword>
<dbReference type="EMBL" id="ML976615">
    <property type="protein sequence ID" value="KAF1847781.1"/>
    <property type="molecule type" value="Genomic_DNA"/>
</dbReference>
<proteinExistence type="predicted"/>
<organism evidence="1 2">
    <name type="scientific">Cucurbitaria berberidis CBS 394.84</name>
    <dbReference type="NCBI Taxonomy" id="1168544"/>
    <lineage>
        <taxon>Eukaryota</taxon>
        <taxon>Fungi</taxon>
        <taxon>Dikarya</taxon>
        <taxon>Ascomycota</taxon>
        <taxon>Pezizomycotina</taxon>
        <taxon>Dothideomycetes</taxon>
        <taxon>Pleosporomycetidae</taxon>
        <taxon>Pleosporales</taxon>
        <taxon>Pleosporineae</taxon>
        <taxon>Cucurbitariaceae</taxon>
        <taxon>Cucurbitaria</taxon>
    </lineage>
</organism>
<accession>A0A9P4GMI2</accession>
<name>A0A9P4GMI2_9PLEO</name>
<dbReference type="Proteomes" id="UP000800039">
    <property type="component" value="Unassembled WGS sequence"/>
</dbReference>
<comment type="caution">
    <text evidence="1">The sequence shown here is derived from an EMBL/GenBank/DDBJ whole genome shotgun (WGS) entry which is preliminary data.</text>
</comment>
<dbReference type="AlphaFoldDB" id="A0A9P4GMI2"/>
<protein>
    <submittedName>
        <fullName evidence="1">Uncharacterized protein</fullName>
    </submittedName>
</protein>
<evidence type="ECO:0000313" key="1">
    <source>
        <dbReference type="EMBL" id="KAF1847781.1"/>
    </source>
</evidence>
<gene>
    <name evidence="1" type="ORF">K460DRAFT_363817</name>
</gene>
<dbReference type="GeneID" id="63850142"/>